<evidence type="ECO:0000313" key="2">
    <source>
        <dbReference type="Proteomes" id="UP000054537"/>
    </source>
</evidence>
<organism evidence="1 2">
    <name type="scientific">Actinoplanes utahensis</name>
    <dbReference type="NCBI Taxonomy" id="1869"/>
    <lineage>
        <taxon>Bacteria</taxon>
        <taxon>Bacillati</taxon>
        <taxon>Actinomycetota</taxon>
        <taxon>Actinomycetes</taxon>
        <taxon>Micromonosporales</taxon>
        <taxon>Micromonosporaceae</taxon>
        <taxon>Actinoplanes</taxon>
    </lineage>
</organism>
<name>A0A0A6UPD2_ACTUT</name>
<protein>
    <submittedName>
        <fullName evidence="1">Uncharacterized protein</fullName>
    </submittedName>
</protein>
<dbReference type="EMBL" id="JRTT01000012">
    <property type="protein sequence ID" value="KHD77276.1"/>
    <property type="molecule type" value="Genomic_DNA"/>
</dbReference>
<keyword evidence="2" id="KW-1185">Reference proteome</keyword>
<reference evidence="1 2" key="1">
    <citation type="submission" date="2014-10" db="EMBL/GenBank/DDBJ databases">
        <title>Draft genome sequence of Actinoplanes utahensis NRRL 12052.</title>
        <authorList>
            <person name="Velasco-Bucheli B."/>
            <person name="del Cerro C."/>
            <person name="Hormigo D."/>
            <person name="Garcia J.L."/>
            <person name="Acebal C."/>
            <person name="Arroyo M."/>
            <person name="de la Mata I."/>
        </authorList>
    </citation>
    <scope>NUCLEOTIDE SEQUENCE [LARGE SCALE GENOMIC DNA]</scope>
    <source>
        <strain evidence="1 2">NRRL 12052</strain>
    </source>
</reference>
<proteinExistence type="predicted"/>
<dbReference type="Proteomes" id="UP000054537">
    <property type="component" value="Unassembled WGS sequence"/>
</dbReference>
<comment type="caution">
    <text evidence="1">The sequence shown here is derived from an EMBL/GenBank/DDBJ whole genome shotgun (WGS) entry which is preliminary data.</text>
</comment>
<evidence type="ECO:0000313" key="1">
    <source>
        <dbReference type="EMBL" id="KHD77276.1"/>
    </source>
</evidence>
<gene>
    <name evidence="1" type="ORF">MB27_12780</name>
</gene>
<dbReference type="AlphaFoldDB" id="A0A0A6UPD2"/>
<accession>A0A0A6UPD2</accession>
<sequence>MTVRRYEEISLCFKGFTSTDKPRLQVFGPGGERVQRPMKATMAVDGGLQWFWYSEDAGEVFRRPGVYRFTVTAAHTVGTSGSIVVKPATESGVYFSFDDPIRPGEAVTGTAVGRKPGSLVLASLYGDERDGKPHPKLRLLKDLEPVKADSNGEGVIRWVATKDLKSGTYVMLVEPFVSGGHECDLSCTVFEVKSRN</sequence>